<keyword evidence="4" id="KW-1185">Reference proteome</keyword>
<proteinExistence type="predicted"/>
<dbReference type="PROSITE" id="PS50280">
    <property type="entry name" value="SET"/>
    <property type="match status" value="1"/>
</dbReference>
<evidence type="ECO:0000256" key="1">
    <source>
        <dbReference type="SAM" id="MobiDB-lite"/>
    </source>
</evidence>
<feature type="domain" description="SET" evidence="2">
    <location>
        <begin position="154"/>
        <end position="340"/>
    </location>
</feature>
<dbReference type="InterPro" id="IPR053185">
    <property type="entry name" value="SET_domain_protein"/>
</dbReference>
<dbReference type="Pfam" id="PF00856">
    <property type="entry name" value="SET"/>
    <property type="match status" value="1"/>
</dbReference>
<dbReference type="PANTHER" id="PTHR47332:SF4">
    <property type="entry name" value="SET DOMAIN-CONTAINING PROTEIN 5"/>
    <property type="match status" value="1"/>
</dbReference>
<protein>
    <submittedName>
        <fullName evidence="3">SET domain-containing protein</fullName>
    </submittedName>
</protein>
<dbReference type="SUPFAM" id="SSF82199">
    <property type="entry name" value="SET domain"/>
    <property type="match status" value="1"/>
</dbReference>
<dbReference type="PANTHER" id="PTHR47332">
    <property type="entry name" value="SET DOMAIN-CONTAINING PROTEIN 5"/>
    <property type="match status" value="1"/>
</dbReference>
<dbReference type="InterPro" id="IPR046341">
    <property type="entry name" value="SET_dom_sf"/>
</dbReference>
<sequence length="491" mass="55222">MKRGFLTTAKAKRQFSALNPENTEKPTTKRSTSLPAGSVDDLKDLKIVEGSHDKFLDRTVEGKGITKELLKKKAAQVTDTIGYTDEDFEKASASAPDDNDCTFVNTPHERDDLSHHVQVPFPGGWTQCLISGYLNRRLKHISGFPRPIKETGDKAYRISSSPGHGLGMFATRKIKMGDLIVDERLLMVVSLSPNGVPVIRMKEGLTPEEKHQYLLYQSEGVVYSVFVRMSEESKKVFKGLHNSHLHDGTGPILGVVRTNGYGLEDDLKDETEETKKLLESTPDDLKCKVGRYTSVFKDLSRINHSCSPNTHRKFYMTSFSMQLRAARDIEEGEEIFTNYTGILRPAAERAEDLGIYGIKCTCRACLDPAKSDPVRAAVLNRPCVTVPKRREAGVRPDAWIDPAVQTLARIQEEGLEGSQEYNKTLHQLYDAYVHQNDEKKALMYGEKLWMANLVAGEKRYDAFRKVELMKKSPQWMMAKMVGGLPLIRSFS</sequence>
<dbReference type="Gene3D" id="2.170.270.10">
    <property type="entry name" value="SET domain"/>
    <property type="match status" value="1"/>
</dbReference>
<evidence type="ECO:0000313" key="3">
    <source>
        <dbReference type="EMBL" id="PBK71598.1"/>
    </source>
</evidence>
<dbReference type="Proteomes" id="UP000218334">
    <property type="component" value="Unassembled WGS sequence"/>
</dbReference>
<feature type="region of interest" description="Disordered" evidence="1">
    <location>
        <begin position="1"/>
        <end position="37"/>
    </location>
</feature>
<reference evidence="4" key="1">
    <citation type="journal article" date="2017" name="Nat. Ecol. Evol.">
        <title>Genome expansion and lineage-specific genetic innovations in the forest pathogenic fungi Armillaria.</title>
        <authorList>
            <person name="Sipos G."/>
            <person name="Prasanna A.N."/>
            <person name="Walter M.C."/>
            <person name="O'Connor E."/>
            <person name="Balint B."/>
            <person name="Krizsan K."/>
            <person name="Kiss B."/>
            <person name="Hess J."/>
            <person name="Varga T."/>
            <person name="Slot J."/>
            <person name="Riley R."/>
            <person name="Boka B."/>
            <person name="Rigling D."/>
            <person name="Barry K."/>
            <person name="Lee J."/>
            <person name="Mihaltcheva S."/>
            <person name="LaButti K."/>
            <person name="Lipzen A."/>
            <person name="Waldron R."/>
            <person name="Moloney N.M."/>
            <person name="Sperisen C."/>
            <person name="Kredics L."/>
            <person name="Vagvoelgyi C."/>
            <person name="Patrignani A."/>
            <person name="Fitzpatrick D."/>
            <person name="Nagy I."/>
            <person name="Doyle S."/>
            <person name="Anderson J.B."/>
            <person name="Grigoriev I.V."/>
            <person name="Gueldener U."/>
            <person name="Muensterkoetter M."/>
            <person name="Nagy L.G."/>
        </authorList>
    </citation>
    <scope>NUCLEOTIDE SEQUENCE [LARGE SCALE GENOMIC DNA]</scope>
    <source>
        <strain evidence="4">28-4</strain>
    </source>
</reference>
<gene>
    <name evidence="3" type="ORF">ARMSODRAFT_910398</name>
</gene>
<organism evidence="3 4">
    <name type="scientific">Armillaria solidipes</name>
    <dbReference type="NCBI Taxonomy" id="1076256"/>
    <lineage>
        <taxon>Eukaryota</taxon>
        <taxon>Fungi</taxon>
        <taxon>Dikarya</taxon>
        <taxon>Basidiomycota</taxon>
        <taxon>Agaricomycotina</taxon>
        <taxon>Agaricomycetes</taxon>
        <taxon>Agaricomycetidae</taxon>
        <taxon>Agaricales</taxon>
        <taxon>Marasmiineae</taxon>
        <taxon>Physalacriaceae</taxon>
        <taxon>Armillaria</taxon>
    </lineage>
</organism>
<dbReference type="InterPro" id="IPR001214">
    <property type="entry name" value="SET_dom"/>
</dbReference>
<dbReference type="CDD" id="cd20071">
    <property type="entry name" value="SET_SMYD"/>
    <property type="match status" value="1"/>
</dbReference>
<evidence type="ECO:0000259" key="2">
    <source>
        <dbReference type="PROSITE" id="PS50280"/>
    </source>
</evidence>
<dbReference type="STRING" id="1076256.A0A2H3BZV6"/>
<dbReference type="AlphaFoldDB" id="A0A2H3BZV6"/>
<dbReference type="EMBL" id="KZ293423">
    <property type="protein sequence ID" value="PBK71598.1"/>
    <property type="molecule type" value="Genomic_DNA"/>
</dbReference>
<evidence type="ECO:0000313" key="4">
    <source>
        <dbReference type="Proteomes" id="UP000218334"/>
    </source>
</evidence>
<accession>A0A2H3BZV6</accession>
<dbReference type="SMART" id="SM00317">
    <property type="entry name" value="SET"/>
    <property type="match status" value="1"/>
</dbReference>
<name>A0A2H3BZV6_9AGAR</name>